<reference evidence="2" key="1">
    <citation type="submission" date="2022-11" db="UniProtKB">
        <authorList>
            <consortium name="WormBaseParasite"/>
        </authorList>
    </citation>
    <scope>IDENTIFICATION</scope>
</reference>
<accession>A0AC34QH64</accession>
<evidence type="ECO:0000313" key="2">
    <source>
        <dbReference type="WBParaSite" id="JU765_v2.g16282.t1"/>
    </source>
</evidence>
<name>A0AC34QH64_9BILA</name>
<proteinExistence type="predicted"/>
<evidence type="ECO:0000313" key="1">
    <source>
        <dbReference type="Proteomes" id="UP000887576"/>
    </source>
</evidence>
<dbReference type="WBParaSite" id="JU765_v2.g16282.t1">
    <property type="protein sequence ID" value="JU765_v2.g16282.t1"/>
    <property type="gene ID" value="JU765_v2.g16282"/>
</dbReference>
<sequence>MQPAKGSAPGDVRVKASNGETYIPASQRADGTWRKARRVKNGYIPQEEQPKYKCPAAAQVEKIAEAPRLPVGLSAEDLKNIAKKVKRSTNEPVRLPVCAAVSNNAPITPADHLNKKVKQLKSKIKEINKLKEKAAAGEALRQNQAQKVEQEADILKEIDDLSKQLESLTSTSTE</sequence>
<organism evidence="1 2">
    <name type="scientific">Panagrolaimus sp. JU765</name>
    <dbReference type="NCBI Taxonomy" id="591449"/>
    <lineage>
        <taxon>Eukaryota</taxon>
        <taxon>Metazoa</taxon>
        <taxon>Ecdysozoa</taxon>
        <taxon>Nematoda</taxon>
        <taxon>Chromadorea</taxon>
        <taxon>Rhabditida</taxon>
        <taxon>Tylenchina</taxon>
        <taxon>Panagrolaimomorpha</taxon>
        <taxon>Panagrolaimoidea</taxon>
        <taxon>Panagrolaimidae</taxon>
        <taxon>Panagrolaimus</taxon>
    </lineage>
</organism>
<dbReference type="Proteomes" id="UP000887576">
    <property type="component" value="Unplaced"/>
</dbReference>
<protein>
    <submittedName>
        <fullName evidence="2">Partner of Y14 and mago</fullName>
    </submittedName>
</protein>